<evidence type="ECO:0000256" key="1">
    <source>
        <dbReference type="ARBA" id="ARBA00004282"/>
    </source>
</evidence>
<evidence type="ECO:0000256" key="3">
    <source>
        <dbReference type="ARBA" id="ARBA00022737"/>
    </source>
</evidence>
<feature type="compositionally biased region" description="Polar residues" evidence="7">
    <location>
        <begin position="262"/>
        <end position="277"/>
    </location>
</feature>
<feature type="compositionally biased region" description="Polar residues" evidence="7">
    <location>
        <begin position="67"/>
        <end position="76"/>
    </location>
</feature>
<dbReference type="OrthoDB" id="3245100at2759"/>
<proteinExistence type="inferred from homology"/>
<dbReference type="SUPFAM" id="SSF48371">
    <property type="entry name" value="ARM repeat"/>
    <property type="match status" value="1"/>
</dbReference>
<dbReference type="GO" id="GO:0005912">
    <property type="term" value="C:adherens junction"/>
    <property type="evidence" value="ECO:0007669"/>
    <property type="project" value="TreeGrafter"/>
</dbReference>
<dbReference type="InterPro" id="IPR011989">
    <property type="entry name" value="ARM-like"/>
</dbReference>
<dbReference type="InterPro" id="IPR000225">
    <property type="entry name" value="Armadillo"/>
</dbReference>
<gene>
    <name evidence="8" type="ORF">GDO78_015441</name>
</gene>
<keyword evidence="9" id="KW-1185">Reference proteome</keyword>
<dbReference type="InterPro" id="IPR028435">
    <property type="entry name" value="Plakophilin/d_Catenin"/>
</dbReference>
<dbReference type="GO" id="GO:0002934">
    <property type="term" value="P:desmosome organization"/>
    <property type="evidence" value="ECO:0007669"/>
    <property type="project" value="TreeGrafter"/>
</dbReference>
<dbReference type="PANTHER" id="PTHR10372">
    <property type="entry name" value="PLAKOPHILLIN-RELATED"/>
    <property type="match status" value="1"/>
</dbReference>
<comment type="similarity">
    <text evidence="2">Belongs to the beta-catenin family.</text>
</comment>
<dbReference type="PANTHER" id="PTHR10372:SF25">
    <property type="entry name" value="PLAKOPHILIN-2"/>
    <property type="match status" value="1"/>
</dbReference>
<dbReference type="GO" id="GO:0007507">
    <property type="term" value="P:heart development"/>
    <property type="evidence" value="ECO:0007669"/>
    <property type="project" value="TreeGrafter"/>
</dbReference>
<evidence type="ECO:0000256" key="2">
    <source>
        <dbReference type="ARBA" id="ARBA00005462"/>
    </source>
</evidence>
<comment type="caution">
    <text evidence="8">The sequence shown here is derived from an EMBL/GenBank/DDBJ whole genome shotgun (WGS) entry which is preliminary data.</text>
</comment>
<dbReference type="PROSITE" id="PS50176">
    <property type="entry name" value="ARM_REPEAT"/>
    <property type="match status" value="1"/>
</dbReference>
<dbReference type="Pfam" id="PF00514">
    <property type="entry name" value="Arm"/>
    <property type="match status" value="2"/>
</dbReference>
<evidence type="ECO:0000313" key="9">
    <source>
        <dbReference type="Proteomes" id="UP000770717"/>
    </source>
</evidence>
<evidence type="ECO:0008006" key="10">
    <source>
        <dbReference type="Google" id="ProtNLM"/>
    </source>
</evidence>
<dbReference type="SMART" id="SM00185">
    <property type="entry name" value="ARM"/>
    <property type="match status" value="2"/>
</dbReference>
<dbReference type="GO" id="GO:0005737">
    <property type="term" value="C:cytoplasm"/>
    <property type="evidence" value="ECO:0007669"/>
    <property type="project" value="TreeGrafter"/>
</dbReference>
<dbReference type="EMBL" id="WNTK01001559">
    <property type="protein sequence ID" value="KAG9467194.1"/>
    <property type="molecule type" value="Genomic_DNA"/>
</dbReference>
<dbReference type="AlphaFoldDB" id="A0A8J6JWN5"/>
<comment type="subcellular location">
    <subcellularLocation>
        <location evidence="1">Cell junction</location>
    </subcellularLocation>
</comment>
<dbReference type="GO" id="GO:0005886">
    <property type="term" value="C:plasma membrane"/>
    <property type="evidence" value="ECO:0007669"/>
    <property type="project" value="TreeGrafter"/>
</dbReference>
<evidence type="ECO:0000256" key="7">
    <source>
        <dbReference type="SAM" id="MobiDB-lite"/>
    </source>
</evidence>
<keyword evidence="5" id="KW-0965">Cell junction</keyword>
<dbReference type="Proteomes" id="UP000770717">
    <property type="component" value="Unassembled WGS sequence"/>
</dbReference>
<dbReference type="GO" id="GO:0014704">
    <property type="term" value="C:intercalated disc"/>
    <property type="evidence" value="ECO:0007669"/>
    <property type="project" value="TreeGrafter"/>
</dbReference>
<dbReference type="GO" id="GO:0005634">
    <property type="term" value="C:nucleus"/>
    <property type="evidence" value="ECO:0007669"/>
    <property type="project" value="TreeGrafter"/>
</dbReference>
<accession>A0A8J6JWN5</accession>
<evidence type="ECO:0000256" key="4">
    <source>
        <dbReference type="ARBA" id="ARBA00022889"/>
    </source>
</evidence>
<keyword evidence="3" id="KW-0677">Repeat</keyword>
<dbReference type="GO" id="GO:0098609">
    <property type="term" value="P:cell-cell adhesion"/>
    <property type="evidence" value="ECO:0007669"/>
    <property type="project" value="InterPro"/>
</dbReference>
<keyword evidence="4" id="KW-0130">Cell adhesion</keyword>
<feature type="region of interest" description="Disordered" evidence="7">
    <location>
        <begin position="188"/>
        <end position="221"/>
    </location>
</feature>
<protein>
    <recommendedName>
        <fullName evidence="10">Plakophilin 2</fullName>
    </recommendedName>
</protein>
<organism evidence="8 9">
    <name type="scientific">Eleutherodactylus coqui</name>
    <name type="common">Puerto Rican coqui</name>
    <dbReference type="NCBI Taxonomy" id="57060"/>
    <lineage>
        <taxon>Eukaryota</taxon>
        <taxon>Metazoa</taxon>
        <taxon>Chordata</taxon>
        <taxon>Craniata</taxon>
        <taxon>Vertebrata</taxon>
        <taxon>Euteleostomi</taxon>
        <taxon>Amphibia</taxon>
        <taxon>Batrachia</taxon>
        <taxon>Anura</taxon>
        <taxon>Neobatrachia</taxon>
        <taxon>Hyloidea</taxon>
        <taxon>Eleutherodactylidae</taxon>
        <taxon>Eleutherodactylinae</taxon>
        <taxon>Eleutherodactylus</taxon>
        <taxon>Eleutherodactylus</taxon>
    </lineage>
</organism>
<evidence type="ECO:0000313" key="8">
    <source>
        <dbReference type="EMBL" id="KAG9467194.1"/>
    </source>
</evidence>
<sequence length="514" mass="57169">MALLAPSSAEQGYIKTVLSNDHFMDLDSSSLALPSEDKLAISRQDLEKALRIQHQVQLTMARKTTKKSLANGSAYQDQRPHHTTLHRDPVRSPATYDTMKNYSLPLLENGWGTSHAQYGKRAYEDGSANTYSYHTRWGSEQDAGQSRPIVRRDISPQRKEVVMGAYEQGKTNTMANLRYPESRSRNMTTMRYSSRSEHGQGTAPRKSTVRKSTQSDQDSVFMHVAPISPGRPYYQLRTSRSMDNLVERRPHHVQPSGAVGQVQAQRTSSRFDTHQTSTKYTTYQQGYMRSASTSGGMDIGGKRGGATMTAAMAAAGNGNFLEHDAVLLHTPITPVGSAPVASEVPMTLERAVSLLQDSTTSTQLLTAAASYIQHECFQKAEARKRVYTLHAIPKLIRLLSNSNEDVQRAACAALRNLVYEDNDNKLEVCEQNAMPILLKRLKDSQDLETKKQITGLLWNLSSSDQLKVMLIRDALQTLNNSIIIPGSGWKDGEYSKNELMSDGDIFYNATGCLR</sequence>
<dbReference type="InterPro" id="IPR016024">
    <property type="entry name" value="ARM-type_fold"/>
</dbReference>
<name>A0A8J6JWN5_ELECQ</name>
<dbReference type="GO" id="GO:0072659">
    <property type="term" value="P:protein localization to plasma membrane"/>
    <property type="evidence" value="ECO:0007669"/>
    <property type="project" value="TreeGrafter"/>
</dbReference>
<feature type="region of interest" description="Disordered" evidence="7">
    <location>
        <begin position="64"/>
        <end position="96"/>
    </location>
</feature>
<evidence type="ECO:0000256" key="5">
    <source>
        <dbReference type="ARBA" id="ARBA00022949"/>
    </source>
</evidence>
<dbReference type="Gene3D" id="1.25.10.10">
    <property type="entry name" value="Leucine-rich Repeat Variant"/>
    <property type="match status" value="1"/>
</dbReference>
<feature type="repeat" description="ARM" evidence="6">
    <location>
        <begin position="390"/>
        <end position="425"/>
    </location>
</feature>
<feature type="region of interest" description="Disordered" evidence="7">
    <location>
        <begin position="251"/>
        <end position="277"/>
    </location>
</feature>
<reference evidence="8" key="1">
    <citation type="thesis" date="2020" institute="ProQuest LLC" country="789 East Eisenhower Parkway, Ann Arbor, MI, USA">
        <title>Comparative Genomics and Chromosome Evolution.</title>
        <authorList>
            <person name="Mudd A.B."/>
        </authorList>
    </citation>
    <scope>NUCLEOTIDE SEQUENCE</scope>
    <source>
        <strain evidence="8">HN-11 Male</strain>
        <tissue evidence="8">Kidney and liver</tissue>
    </source>
</reference>
<dbReference type="GO" id="GO:0045110">
    <property type="term" value="P:intermediate filament bundle assembly"/>
    <property type="evidence" value="ECO:0007669"/>
    <property type="project" value="TreeGrafter"/>
</dbReference>
<evidence type="ECO:0000256" key="6">
    <source>
        <dbReference type="PROSITE-ProRule" id="PRU00259"/>
    </source>
</evidence>